<evidence type="ECO:0000313" key="2">
    <source>
        <dbReference type="Proteomes" id="UP000032707"/>
    </source>
</evidence>
<evidence type="ECO:0000313" key="1">
    <source>
        <dbReference type="EMBL" id="EFV64168.1"/>
    </source>
</evidence>
<name>E6MWH4_NEIMH</name>
<reference evidence="1 2" key="1">
    <citation type="journal article" date="2011" name="J. Bacteriol.">
        <title>Genome sequence of Neisseria meningitidis serogroup B strain H44/76.</title>
        <authorList>
            <person name="Piet J.R."/>
            <person name="Huis In 't Veld R.A."/>
            <person name="van Schaik B.D."/>
            <person name="van Kampen A.H."/>
            <person name="Baas F."/>
            <person name="van de Beek D."/>
            <person name="Pannekoek Y."/>
            <person name="van der Ende A."/>
        </authorList>
    </citation>
    <scope>NUCLEOTIDE SEQUENCE [LARGE SCALE GENOMIC DNA]</scope>
    <source>
        <strain evidence="1 2">H44/76</strain>
    </source>
</reference>
<dbReference type="EMBL" id="AEQZ01000016">
    <property type="protein sequence ID" value="EFV64168.1"/>
    <property type="molecule type" value="Genomic_DNA"/>
</dbReference>
<protein>
    <submittedName>
        <fullName evidence="1">Uncharacterized protein</fullName>
    </submittedName>
</protein>
<sequence length="45" mass="4950">MTAYKFPCGQTYIPTCAGMTIQKLPETKKLKPNGLDSRFRGNDGA</sequence>
<gene>
    <name evidence="1" type="ORF">NMH_1014</name>
</gene>
<comment type="caution">
    <text evidence="1">The sequence shown here is derived from an EMBL/GenBank/DDBJ whole genome shotgun (WGS) entry which is preliminary data.</text>
</comment>
<dbReference type="AlphaFoldDB" id="E6MWH4"/>
<proteinExistence type="predicted"/>
<dbReference type="Proteomes" id="UP000032707">
    <property type="component" value="Unassembled WGS sequence"/>
</dbReference>
<accession>E6MWH4</accession>
<organism evidence="1 2">
    <name type="scientific">Neisseria meningitidis serogroup B / serotype 15 (strain H44/76)</name>
    <dbReference type="NCBI Taxonomy" id="909420"/>
    <lineage>
        <taxon>Bacteria</taxon>
        <taxon>Pseudomonadati</taxon>
        <taxon>Pseudomonadota</taxon>
        <taxon>Betaproteobacteria</taxon>
        <taxon>Neisseriales</taxon>
        <taxon>Neisseriaceae</taxon>
        <taxon>Neisseria</taxon>
    </lineage>
</organism>
<dbReference type="PATRIC" id="fig|909420.4.peg.1028"/>